<dbReference type="Pfam" id="PF00126">
    <property type="entry name" value="HTH_1"/>
    <property type="match status" value="1"/>
</dbReference>
<dbReference type="InterPro" id="IPR000847">
    <property type="entry name" value="LysR_HTH_N"/>
</dbReference>
<name>A0A6J4U5D6_9BACT</name>
<sequence>MLRPMREPSRGEPRVRLKIWIEDDDGVLLSEWRVALLEAIAATGSLARAAERVGVPYRTAWERVRQTEAALGVPLVEAGSGGREGGASRLTPVGRDLVSRFRALTAGLDETVGDRFSDDLRDRLR</sequence>
<gene>
    <name evidence="2" type="ORF">AVDCRST_MAG59-703</name>
</gene>
<dbReference type="SUPFAM" id="SSF46785">
    <property type="entry name" value="Winged helix' DNA-binding domain"/>
    <property type="match status" value="1"/>
</dbReference>
<evidence type="ECO:0000259" key="1">
    <source>
        <dbReference type="Pfam" id="PF00126"/>
    </source>
</evidence>
<dbReference type="PANTHER" id="PTHR30432">
    <property type="entry name" value="TRANSCRIPTIONAL REGULATOR MODE"/>
    <property type="match status" value="1"/>
</dbReference>
<dbReference type="Gene3D" id="1.10.10.10">
    <property type="entry name" value="Winged helix-like DNA-binding domain superfamily/Winged helix DNA-binding domain"/>
    <property type="match status" value="1"/>
</dbReference>
<dbReference type="EMBL" id="CADCWF010000034">
    <property type="protein sequence ID" value="CAA9539512.1"/>
    <property type="molecule type" value="Genomic_DNA"/>
</dbReference>
<proteinExistence type="predicted"/>
<dbReference type="AlphaFoldDB" id="A0A6J4U5D6"/>
<accession>A0A6J4U5D6</accession>
<dbReference type="InterPro" id="IPR036388">
    <property type="entry name" value="WH-like_DNA-bd_sf"/>
</dbReference>
<reference evidence="2" key="1">
    <citation type="submission" date="2020-02" db="EMBL/GenBank/DDBJ databases">
        <authorList>
            <person name="Meier V. D."/>
        </authorList>
    </citation>
    <scope>NUCLEOTIDE SEQUENCE</scope>
    <source>
        <strain evidence="2">AVDCRST_MAG59</strain>
    </source>
</reference>
<dbReference type="InterPro" id="IPR051815">
    <property type="entry name" value="Molybdate_resp_trans_reg"/>
</dbReference>
<protein>
    <recommendedName>
        <fullName evidence="1">HTH lysR-type domain-containing protein</fullName>
    </recommendedName>
</protein>
<evidence type="ECO:0000313" key="2">
    <source>
        <dbReference type="EMBL" id="CAA9539512.1"/>
    </source>
</evidence>
<dbReference type="GO" id="GO:0003700">
    <property type="term" value="F:DNA-binding transcription factor activity"/>
    <property type="evidence" value="ECO:0007669"/>
    <property type="project" value="InterPro"/>
</dbReference>
<dbReference type="PANTHER" id="PTHR30432:SF1">
    <property type="entry name" value="DNA-BINDING TRANSCRIPTIONAL DUAL REGULATOR MODE"/>
    <property type="match status" value="1"/>
</dbReference>
<feature type="domain" description="HTH lysR-type" evidence="1">
    <location>
        <begin position="35"/>
        <end position="95"/>
    </location>
</feature>
<dbReference type="InterPro" id="IPR036390">
    <property type="entry name" value="WH_DNA-bd_sf"/>
</dbReference>
<organism evidence="2">
    <name type="scientific">uncultured Thermomicrobiales bacterium</name>
    <dbReference type="NCBI Taxonomy" id="1645740"/>
    <lineage>
        <taxon>Bacteria</taxon>
        <taxon>Pseudomonadati</taxon>
        <taxon>Thermomicrobiota</taxon>
        <taxon>Thermomicrobia</taxon>
        <taxon>Thermomicrobiales</taxon>
        <taxon>environmental samples</taxon>
    </lineage>
</organism>